<dbReference type="Pfam" id="PF05433">
    <property type="entry name" value="Rick_17kDa_Anti"/>
    <property type="match status" value="1"/>
</dbReference>
<protein>
    <recommendedName>
        <fullName evidence="3">17 kDa surface antigen</fullName>
    </recommendedName>
</protein>
<feature type="domain" description="Glycine zipper 2TM" evidence="6">
    <location>
        <begin position="68"/>
        <end position="107"/>
    </location>
</feature>
<reference evidence="7 8" key="1">
    <citation type="submission" date="2019-04" db="EMBL/GenBank/DDBJ databases">
        <title>Sphingomonas psychrotolerans sp. nov., isolated from soil in the Tianshan Mountains, Xinjiang, China.</title>
        <authorList>
            <person name="Luo Y."/>
            <person name="Sheng H."/>
        </authorList>
    </citation>
    <scope>NUCLEOTIDE SEQUENCE [LARGE SCALE GENOMIC DNA]</scope>
    <source>
        <strain evidence="7 8">KIS18-15</strain>
    </source>
</reference>
<evidence type="ECO:0000256" key="5">
    <source>
        <dbReference type="SAM" id="SignalP"/>
    </source>
</evidence>
<evidence type="ECO:0000259" key="6">
    <source>
        <dbReference type="Pfam" id="PF05433"/>
    </source>
</evidence>
<keyword evidence="5" id="KW-0732">Signal</keyword>
<comment type="caution">
    <text evidence="7">The sequence shown here is derived from an EMBL/GenBank/DDBJ whole genome shotgun (WGS) entry which is preliminary data.</text>
</comment>
<comment type="similarity">
    <text evidence="2">Belongs to the rickettsiale 17 kDa surface antigen family.</text>
</comment>
<keyword evidence="8" id="KW-1185">Reference proteome</keyword>
<feature type="signal peptide" evidence="5">
    <location>
        <begin position="1"/>
        <end position="20"/>
    </location>
</feature>
<evidence type="ECO:0000256" key="4">
    <source>
        <dbReference type="ARBA" id="ARBA00023288"/>
    </source>
</evidence>
<dbReference type="InterPro" id="IPR008816">
    <property type="entry name" value="Gly_zipper_2TM_dom"/>
</dbReference>
<dbReference type="OrthoDB" id="7429177at2"/>
<evidence type="ECO:0000256" key="1">
    <source>
        <dbReference type="ARBA" id="ARBA00004459"/>
    </source>
</evidence>
<evidence type="ECO:0000313" key="8">
    <source>
        <dbReference type="Proteomes" id="UP000309848"/>
    </source>
</evidence>
<dbReference type="AlphaFoldDB" id="A0A4S1WIN2"/>
<accession>A0A4S1WIN2</accession>
<dbReference type="RefSeq" id="WP_135986352.1">
    <property type="nucleotide sequence ID" value="NZ_JAASQM010000005.1"/>
</dbReference>
<comment type="subcellular location">
    <subcellularLocation>
        <location evidence="1">Cell outer membrane</location>
        <topology evidence="1">Lipid-anchor</topology>
    </subcellularLocation>
</comment>
<dbReference type="Proteomes" id="UP000309848">
    <property type="component" value="Unassembled WGS sequence"/>
</dbReference>
<evidence type="ECO:0000256" key="2">
    <source>
        <dbReference type="ARBA" id="ARBA00008681"/>
    </source>
</evidence>
<dbReference type="EMBL" id="SRXU01000006">
    <property type="protein sequence ID" value="TGX40776.1"/>
    <property type="molecule type" value="Genomic_DNA"/>
</dbReference>
<evidence type="ECO:0000313" key="7">
    <source>
        <dbReference type="EMBL" id="TGX40776.1"/>
    </source>
</evidence>
<proteinExistence type="inferred from homology"/>
<name>A0A4S1WIN2_9SPHN</name>
<dbReference type="GO" id="GO:0009279">
    <property type="term" value="C:cell outer membrane"/>
    <property type="evidence" value="ECO:0007669"/>
    <property type="project" value="UniProtKB-SubCell"/>
</dbReference>
<keyword evidence="4" id="KW-0449">Lipoprotein</keyword>
<sequence>MRKFIVALSAVAVAIPTTMALPAPKAEAKAYDYKAGYNADTQRRRYAYREWRGRDGRRYCRKPNGTTGLVVGGVAGALVGRSIDTRGDRAAGTLLGAAAGALVGREVERSSSRSRCR</sequence>
<gene>
    <name evidence="7" type="ORF">E5A74_14945</name>
</gene>
<organism evidence="7 8">
    <name type="scientific">Sphingomonas naasensis</name>
    <dbReference type="NCBI Taxonomy" id="1344951"/>
    <lineage>
        <taxon>Bacteria</taxon>
        <taxon>Pseudomonadati</taxon>
        <taxon>Pseudomonadota</taxon>
        <taxon>Alphaproteobacteria</taxon>
        <taxon>Sphingomonadales</taxon>
        <taxon>Sphingomonadaceae</taxon>
        <taxon>Sphingomonas</taxon>
    </lineage>
</organism>
<evidence type="ECO:0000256" key="3">
    <source>
        <dbReference type="ARBA" id="ARBA00015281"/>
    </source>
</evidence>
<feature type="chain" id="PRO_5020554286" description="17 kDa surface antigen" evidence="5">
    <location>
        <begin position="21"/>
        <end position="117"/>
    </location>
</feature>